<sequence>MAKAYLGMNYPTRKQTVFVDFAYGNEETTEDETEVLAEDENLFVGLLDKVVSFIR</sequence>
<accession>A0A645BYF1</accession>
<gene>
    <name evidence="1" type="ORF">SDC9_117101</name>
</gene>
<proteinExistence type="predicted"/>
<name>A0A645BYF1_9ZZZZ</name>
<organism evidence="1">
    <name type="scientific">bioreactor metagenome</name>
    <dbReference type="NCBI Taxonomy" id="1076179"/>
    <lineage>
        <taxon>unclassified sequences</taxon>
        <taxon>metagenomes</taxon>
        <taxon>ecological metagenomes</taxon>
    </lineage>
</organism>
<reference evidence="1" key="1">
    <citation type="submission" date="2019-08" db="EMBL/GenBank/DDBJ databases">
        <authorList>
            <person name="Kucharzyk K."/>
            <person name="Murdoch R.W."/>
            <person name="Higgins S."/>
            <person name="Loffler F."/>
        </authorList>
    </citation>
    <scope>NUCLEOTIDE SEQUENCE</scope>
</reference>
<protein>
    <submittedName>
        <fullName evidence="1">Uncharacterized protein</fullName>
    </submittedName>
</protein>
<dbReference type="EMBL" id="VSSQ01023303">
    <property type="protein sequence ID" value="MPM70148.1"/>
    <property type="molecule type" value="Genomic_DNA"/>
</dbReference>
<evidence type="ECO:0000313" key="1">
    <source>
        <dbReference type="EMBL" id="MPM70148.1"/>
    </source>
</evidence>
<comment type="caution">
    <text evidence="1">The sequence shown here is derived from an EMBL/GenBank/DDBJ whole genome shotgun (WGS) entry which is preliminary data.</text>
</comment>
<dbReference type="AlphaFoldDB" id="A0A645BYF1"/>